<feature type="region of interest" description="Disordered" evidence="1">
    <location>
        <begin position="218"/>
        <end position="255"/>
    </location>
</feature>
<dbReference type="OrthoDB" id="5426294at2759"/>
<protein>
    <submittedName>
        <fullName evidence="3">Uncharacterized protein</fullName>
    </submittedName>
</protein>
<dbReference type="EMBL" id="MZNU01000358">
    <property type="protein sequence ID" value="OWO99443.1"/>
    <property type="molecule type" value="Genomic_DNA"/>
</dbReference>
<sequence length="280" mass="27703">MVHSPMLLAALATVVGAQVTYDPTSGKFVCPAENPNGAFCAGDSLSTNIIIRCQDGVGQPGNCNDNLAGYFPYGVQFAPCWQSSPTSGIAACSKNCIVRGGSGTYNGTLTLPNCTPIPQSSSTASPTTVTYVQPSDTPASNTTQSSGASASKFPVHADSSPDNGTTTITSTGTLTTTYVTDGTTTTSTSTFTTTYCSEVALPSGAVGTGSIAPSGSGYVQSSNGTVAPSDSHSPATATPVGPTTAPPASTGAEVSNGATANSATAGVCLVALGTFAAYFL</sequence>
<dbReference type="InParanoid" id="A0A218YWU9"/>
<keyword evidence="4" id="KW-1185">Reference proteome</keyword>
<evidence type="ECO:0000256" key="2">
    <source>
        <dbReference type="SAM" id="SignalP"/>
    </source>
</evidence>
<reference evidence="3 4" key="1">
    <citation type="submission" date="2017-04" db="EMBL/GenBank/DDBJ databases">
        <title>Draft genome sequence of Marssonina coronaria NL1: causal agent of apple blotch.</title>
        <authorList>
            <person name="Cheng Q."/>
        </authorList>
    </citation>
    <scope>NUCLEOTIDE SEQUENCE [LARGE SCALE GENOMIC DNA]</scope>
    <source>
        <strain evidence="3 4">NL1</strain>
    </source>
</reference>
<keyword evidence="2" id="KW-0732">Signal</keyword>
<feature type="compositionally biased region" description="Low complexity" evidence="1">
    <location>
        <begin position="233"/>
        <end position="252"/>
    </location>
</feature>
<evidence type="ECO:0000313" key="3">
    <source>
        <dbReference type="EMBL" id="OWO99443.1"/>
    </source>
</evidence>
<dbReference type="STRING" id="503106.A0A218YWU9"/>
<proteinExistence type="predicted"/>
<comment type="caution">
    <text evidence="3">The sequence shown here is derived from an EMBL/GenBank/DDBJ whole genome shotgun (WGS) entry which is preliminary data.</text>
</comment>
<evidence type="ECO:0000313" key="4">
    <source>
        <dbReference type="Proteomes" id="UP000242519"/>
    </source>
</evidence>
<feature type="signal peptide" evidence="2">
    <location>
        <begin position="1"/>
        <end position="17"/>
    </location>
</feature>
<feature type="compositionally biased region" description="Polar residues" evidence="1">
    <location>
        <begin position="118"/>
        <end position="149"/>
    </location>
</feature>
<organism evidence="3 4">
    <name type="scientific">Diplocarpon coronariae</name>
    <dbReference type="NCBI Taxonomy" id="2795749"/>
    <lineage>
        <taxon>Eukaryota</taxon>
        <taxon>Fungi</taxon>
        <taxon>Dikarya</taxon>
        <taxon>Ascomycota</taxon>
        <taxon>Pezizomycotina</taxon>
        <taxon>Leotiomycetes</taxon>
        <taxon>Helotiales</taxon>
        <taxon>Drepanopezizaceae</taxon>
        <taxon>Diplocarpon</taxon>
    </lineage>
</organism>
<feature type="compositionally biased region" description="Polar residues" evidence="1">
    <location>
        <begin position="218"/>
        <end position="232"/>
    </location>
</feature>
<name>A0A218YWU9_9HELO</name>
<evidence type="ECO:0000256" key="1">
    <source>
        <dbReference type="SAM" id="MobiDB-lite"/>
    </source>
</evidence>
<accession>A0A218YWU9</accession>
<dbReference type="Proteomes" id="UP000242519">
    <property type="component" value="Unassembled WGS sequence"/>
</dbReference>
<gene>
    <name evidence="3" type="ORF">B2J93_3884</name>
</gene>
<feature type="region of interest" description="Disordered" evidence="1">
    <location>
        <begin position="118"/>
        <end position="171"/>
    </location>
</feature>
<dbReference type="AlphaFoldDB" id="A0A218YWU9"/>
<feature type="chain" id="PRO_5013098197" evidence="2">
    <location>
        <begin position="18"/>
        <end position="280"/>
    </location>
</feature>